<feature type="transmembrane region" description="Helical" evidence="2">
    <location>
        <begin position="144"/>
        <end position="165"/>
    </location>
</feature>
<feature type="transmembrane region" description="Helical" evidence="2">
    <location>
        <begin position="364"/>
        <end position="385"/>
    </location>
</feature>
<feature type="transmembrane region" description="Helical" evidence="2">
    <location>
        <begin position="827"/>
        <end position="845"/>
    </location>
</feature>
<protein>
    <submittedName>
        <fullName evidence="4">TRAP transporter permease</fullName>
    </submittedName>
</protein>
<dbReference type="RefSeq" id="WP_379699682.1">
    <property type="nucleotide sequence ID" value="NZ_JBHSXH010000015.1"/>
</dbReference>
<feature type="transmembrane region" description="Helical" evidence="2">
    <location>
        <begin position="622"/>
        <end position="645"/>
    </location>
</feature>
<dbReference type="PANTHER" id="PTHR43849">
    <property type="entry name" value="BLL3936 PROTEIN"/>
    <property type="match status" value="1"/>
</dbReference>
<feature type="compositionally biased region" description="Basic and acidic residues" evidence="1">
    <location>
        <begin position="1"/>
        <end position="31"/>
    </location>
</feature>
<gene>
    <name evidence="4" type="ORF">ACFQEV_19505</name>
</gene>
<feature type="transmembrane region" description="Helical" evidence="2">
    <location>
        <begin position="902"/>
        <end position="922"/>
    </location>
</feature>
<evidence type="ECO:0000256" key="1">
    <source>
        <dbReference type="SAM" id="MobiDB-lite"/>
    </source>
</evidence>
<evidence type="ECO:0000256" key="2">
    <source>
        <dbReference type="SAM" id="Phobius"/>
    </source>
</evidence>
<accession>A0ABD5U2X3</accession>
<dbReference type="AlphaFoldDB" id="A0ABD5U2X3"/>
<feature type="transmembrane region" description="Helical" evidence="2">
    <location>
        <begin position="488"/>
        <end position="507"/>
    </location>
</feature>
<feature type="domain" description="TRAP C4-dicarboxylate transport system permease DctM subunit" evidence="3">
    <location>
        <begin position="689"/>
        <end position="845"/>
    </location>
</feature>
<organism evidence="4 5">
    <name type="scientific">Halopelagius fulvigenes</name>
    <dbReference type="NCBI Taxonomy" id="1198324"/>
    <lineage>
        <taxon>Archaea</taxon>
        <taxon>Methanobacteriati</taxon>
        <taxon>Methanobacteriota</taxon>
        <taxon>Stenosarchaea group</taxon>
        <taxon>Halobacteria</taxon>
        <taxon>Halobacteriales</taxon>
        <taxon>Haloferacaceae</taxon>
    </lineage>
</organism>
<keyword evidence="2" id="KW-0812">Transmembrane</keyword>
<feature type="transmembrane region" description="Helical" evidence="2">
    <location>
        <begin position="104"/>
        <end position="124"/>
    </location>
</feature>
<feature type="transmembrane region" description="Helical" evidence="2">
    <location>
        <begin position="535"/>
        <end position="553"/>
    </location>
</feature>
<feature type="transmembrane region" description="Helical" evidence="2">
    <location>
        <begin position="310"/>
        <end position="329"/>
    </location>
</feature>
<dbReference type="NCBIfam" id="TIGR02123">
    <property type="entry name" value="TRAP_fused"/>
    <property type="match status" value="1"/>
</dbReference>
<dbReference type="Proteomes" id="UP001596408">
    <property type="component" value="Unassembled WGS sequence"/>
</dbReference>
<dbReference type="PANTHER" id="PTHR43849:SF2">
    <property type="entry name" value="BLL3936 PROTEIN"/>
    <property type="match status" value="1"/>
</dbReference>
<keyword evidence="5" id="KW-1185">Reference proteome</keyword>
<dbReference type="InterPro" id="IPR011853">
    <property type="entry name" value="TRAP_DctM-Dct_fused"/>
</dbReference>
<dbReference type="InterPro" id="IPR010656">
    <property type="entry name" value="DctM"/>
</dbReference>
<feature type="transmembrane region" description="Helical" evidence="2">
    <location>
        <begin position="588"/>
        <end position="610"/>
    </location>
</feature>
<feature type="transmembrane region" description="Helical" evidence="2">
    <location>
        <begin position="702"/>
        <end position="721"/>
    </location>
</feature>
<feature type="transmembrane region" description="Helical" evidence="2">
    <location>
        <begin position="727"/>
        <end position="751"/>
    </location>
</feature>
<evidence type="ECO:0000313" key="5">
    <source>
        <dbReference type="Proteomes" id="UP001596408"/>
    </source>
</evidence>
<proteinExistence type="predicted"/>
<feature type="transmembrane region" description="Helical" evidence="2">
    <location>
        <begin position="282"/>
        <end position="303"/>
    </location>
</feature>
<feature type="transmembrane region" description="Helical" evidence="2">
    <location>
        <begin position="781"/>
        <end position="806"/>
    </location>
</feature>
<reference evidence="4 5" key="1">
    <citation type="journal article" date="2019" name="Int. J. Syst. Evol. Microbiol.">
        <title>The Global Catalogue of Microorganisms (GCM) 10K type strain sequencing project: providing services to taxonomists for standard genome sequencing and annotation.</title>
        <authorList>
            <consortium name="The Broad Institute Genomics Platform"/>
            <consortium name="The Broad Institute Genome Sequencing Center for Infectious Disease"/>
            <person name="Wu L."/>
            <person name="Ma J."/>
        </authorList>
    </citation>
    <scope>NUCLEOTIDE SEQUENCE [LARGE SCALE GENOMIC DNA]</scope>
    <source>
        <strain evidence="4 5">YIM 94188</strain>
    </source>
</reference>
<dbReference type="EMBL" id="JBHSXH010000015">
    <property type="protein sequence ID" value="MFC6827167.1"/>
    <property type="molecule type" value="Genomic_DNA"/>
</dbReference>
<sequence length="976" mass="101815">MTDTHDDGRSADRRIDDGERASDCRSDERSDASTPDAGAERSYLTDGGRDTDDAEDADADANADGVDAAPEGAATDAVDEEMSEEEAQELIEEIERKRSFAGPAAVLVSAIAITFSLFQVWLAARGFEFRAELPFVGEIDLGALQLLQVNAVHVAFGLMLAFLLFPPTTGDGAIARRLAAVVPALRDRLGGDNPVTRAAVGARGVVRWLAVDPERERITPIDAVFVVCAAATAAYMVLEFKEIQQLRVLGLQSGRTVAEYLGPDGPFAAVANVIPLGEIVGVLPFSDVAYAYVLGVVGVLLVLEATRRSLGVYLMLIVASFIVYARYGYLIPGSAPLVGVLSIPEGSWANIVQNLWYNTENGVFGIPVTVSVQFIYIFILFGAFLEMSGAGQWFIDLAYAATGTRRGGPAKASILASGFMGTISGSSIANTVTTGAFTIPLMKKSGYRPEFAGGVEASASSGGQILPPVMGAAAFLMIEFIGVPFSDIIVAATIPAVVFFFGVWVMVHLEAVRADIGGLDASEVVAVPKHLRKGWFYLVPILLLLYFLLVERLTVARSAWYTLVAIMALIAAVAAYNRRTRVPLVGSIAALLLAQFVSFLLTGVGVVDAATGGGDGGMSPVAAASAAAGDLGTVVVLVSLAFLVVRRQTYSPLMDLDPAVDETSERLSAAVRRPRLANLSATRYVAFLGKSLDSGARTATEVVIAVAAAGIIPGVVSATGLGPNLTALIKAVAAGSIVLLLLFTAIASIILGMGMPTTVTYIILVSLLGPAIAQSSDIPLLAAHLFILYFGVIADITPPVAVAAYAASGIARSDPFKTGIEAFSLSLNKAIVPFAFALTPGILLLRGRGADARVITFADVADVGWFVPQVVVPVAGVFVGVVALGVTVIGHMYGPADRSDRALFAASALLLMAPMLVLNAFTDLTGAVGLLENFGDPVVVDVAMRAVGGAIFGALVLQNRRSADEEAEPTAVSAGD</sequence>
<feature type="transmembrane region" description="Helical" evidence="2">
    <location>
        <begin position="559"/>
        <end position="576"/>
    </location>
</feature>
<evidence type="ECO:0000313" key="4">
    <source>
        <dbReference type="EMBL" id="MFC6827167.1"/>
    </source>
</evidence>
<feature type="compositionally biased region" description="Acidic residues" evidence="1">
    <location>
        <begin position="52"/>
        <end position="61"/>
    </location>
</feature>
<dbReference type="Pfam" id="PF06808">
    <property type="entry name" value="DctM"/>
    <property type="match status" value="2"/>
</dbReference>
<keyword evidence="2" id="KW-0472">Membrane</keyword>
<feature type="compositionally biased region" description="Acidic residues" evidence="1">
    <location>
        <begin position="77"/>
        <end position="89"/>
    </location>
</feature>
<feature type="transmembrane region" description="Helical" evidence="2">
    <location>
        <begin position="865"/>
        <end position="890"/>
    </location>
</feature>
<comment type="caution">
    <text evidence="4">The sequence shown here is derived from an EMBL/GenBank/DDBJ whole genome shotgun (WGS) entry which is preliminary data.</text>
</comment>
<evidence type="ECO:0000259" key="3">
    <source>
        <dbReference type="Pfam" id="PF06808"/>
    </source>
</evidence>
<keyword evidence="2" id="KW-1133">Transmembrane helix</keyword>
<feature type="region of interest" description="Disordered" evidence="1">
    <location>
        <begin position="1"/>
        <end position="89"/>
    </location>
</feature>
<feature type="transmembrane region" description="Helical" evidence="2">
    <location>
        <begin position="221"/>
        <end position="238"/>
    </location>
</feature>
<name>A0ABD5U2X3_9EURY</name>
<feature type="domain" description="TRAP C4-dicarboxylate transport system permease DctM subunit" evidence="3">
    <location>
        <begin position="297"/>
        <end position="643"/>
    </location>
</feature>